<accession>A0A151RM53</accession>
<sequence length="99" mass="11459">MVNQRKYALELLTDAVTDFSVYLGNSLISWKSKKQGTISKSSCEAEYRAMAVVTCEIQWLTYLLQDFKVFFSNHLFCTMTMTQQDTLQETQCFMSARNT</sequence>
<reference evidence="1" key="1">
    <citation type="journal article" date="2012" name="Nat. Biotechnol.">
        <title>Draft genome sequence of pigeonpea (Cajanus cajan), an orphan legume crop of resource-poor farmers.</title>
        <authorList>
            <person name="Varshney R.K."/>
            <person name="Chen W."/>
            <person name="Li Y."/>
            <person name="Bharti A.K."/>
            <person name="Saxena R.K."/>
            <person name="Schlueter J.A."/>
            <person name="Donoghue M.T."/>
            <person name="Azam S."/>
            <person name="Fan G."/>
            <person name="Whaley A.M."/>
            <person name="Farmer A.D."/>
            <person name="Sheridan J."/>
            <person name="Iwata A."/>
            <person name="Tuteja R."/>
            <person name="Penmetsa R.V."/>
            <person name="Wu W."/>
            <person name="Upadhyaya H.D."/>
            <person name="Yang S.P."/>
            <person name="Shah T."/>
            <person name="Saxena K.B."/>
            <person name="Michael T."/>
            <person name="McCombie W.R."/>
            <person name="Yang B."/>
            <person name="Zhang G."/>
            <person name="Yang H."/>
            <person name="Wang J."/>
            <person name="Spillane C."/>
            <person name="Cook D.R."/>
            <person name="May G.D."/>
            <person name="Xu X."/>
            <person name="Jackson S.A."/>
        </authorList>
    </citation>
    <scope>NUCLEOTIDE SEQUENCE [LARGE SCALE GENOMIC DNA]</scope>
</reference>
<dbReference type="OMA" id="MAVVTCE"/>
<dbReference type="EMBL" id="KQ483661">
    <property type="protein sequence ID" value="KYP43582.1"/>
    <property type="molecule type" value="Genomic_DNA"/>
</dbReference>
<dbReference type="STRING" id="3821.A0A151RM53"/>
<evidence type="ECO:0008006" key="3">
    <source>
        <dbReference type="Google" id="ProtNLM"/>
    </source>
</evidence>
<evidence type="ECO:0000313" key="2">
    <source>
        <dbReference type="Proteomes" id="UP000075243"/>
    </source>
</evidence>
<dbReference type="Gramene" id="C.cajan_35649.t">
    <property type="protein sequence ID" value="C.cajan_35649.t"/>
    <property type="gene ID" value="C.cajan_35649"/>
</dbReference>
<name>A0A151RM53_CAJCA</name>
<dbReference type="AlphaFoldDB" id="A0A151RM53"/>
<dbReference type="PANTHER" id="PTHR11439">
    <property type="entry name" value="GAG-POL-RELATED RETROTRANSPOSON"/>
    <property type="match status" value="1"/>
</dbReference>
<dbReference type="CDD" id="cd09272">
    <property type="entry name" value="RNase_HI_RT_Ty1"/>
    <property type="match status" value="1"/>
</dbReference>
<gene>
    <name evidence="1" type="ORF">KK1_034960</name>
</gene>
<evidence type="ECO:0000313" key="1">
    <source>
        <dbReference type="EMBL" id="KYP43582.1"/>
    </source>
</evidence>
<dbReference type="Proteomes" id="UP000075243">
    <property type="component" value="Unassembled WGS sequence"/>
</dbReference>
<organism evidence="1 2">
    <name type="scientific">Cajanus cajan</name>
    <name type="common">Pigeon pea</name>
    <name type="synonym">Cajanus indicus</name>
    <dbReference type="NCBI Taxonomy" id="3821"/>
    <lineage>
        <taxon>Eukaryota</taxon>
        <taxon>Viridiplantae</taxon>
        <taxon>Streptophyta</taxon>
        <taxon>Embryophyta</taxon>
        <taxon>Tracheophyta</taxon>
        <taxon>Spermatophyta</taxon>
        <taxon>Magnoliopsida</taxon>
        <taxon>eudicotyledons</taxon>
        <taxon>Gunneridae</taxon>
        <taxon>Pentapetalae</taxon>
        <taxon>rosids</taxon>
        <taxon>fabids</taxon>
        <taxon>Fabales</taxon>
        <taxon>Fabaceae</taxon>
        <taxon>Papilionoideae</taxon>
        <taxon>50 kb inversion clade</taxon>
        <taxon>NPAAA clade</taxon>
        <taxon>indigoferoid/millettioid clade</taxon>
        <taxon>Phaseoleae</taxon>
        <taxon>Cajanus</taxon>
    </lineage>
</organism>
<dbReference type="PANTHER" id="PTHR11439:SF498">
    <property type="entry name" value="DNAK FAMILY PROTEIN"/>
    <property type="match status" value="1"/>
</dbReference>
<keyword evidence="2" id="KW-1185">Reference proteome</keyword>
<proteinExistence type="predicted"/>
<protein>
    <recommendedName>
        <fullName evidence="3">Retrovirus-related Pol polyprotein from transposon TNT 1-94</fullName>
    </recommendedName>
</protein>